<evidence type="ECO:0000256" key="2">
    <source>
        <dbReference type="ARBA" id="ARBA00022597"/>
    </source>
</evidence>
<dbReference type="CDD" id="cd03216">
    <property type="entry name" value="ABC_Carb_Monos_I"/>
    <property type="match status" value="1"/>
</dbReference>
<reference evidence="7 8" key="1">
    <citation type="submission" date="2023-07" db="EMBL/GenBank/DDBJ databases">
        <title>Sorghum-associated microbial communities from plants grown in Nebraska, USA.</title>
        <authorList>
            <person name="Schachtman D."/>
        </authorList>
    </citation>
    <scope>NUCLEOTIDE SEQUENCE [LARGE SCALE GENOMIC DNA]</scope>
    <source>
        <strain evidence="7 8">584</strain>
    </source>
</reference>
<dbReference type="Pfam" id="PF00005">
    <property type="entry name" value="ABC_tran"/>
    <property type="match status" value="2"/>
</dbReference>
<comment type="caution">
    <text evidence="7">The sequence shown here is derived from an EMBL/GenBank/DDBJ whole genome shotgun (WGS) entry which is preliminary data.</text>
</comment>
<protein>
    <submittedName>
        <fullName evidence="7">Simple sugar transport system ATP-binding protein</fullName>
    </submittedName>
</protein>
<keyword evidence="1" id="KW-0813">Transport</keyword>
<evidence type="ECO:0000313" key="7">
    <source>
        <dbReference type="EMBL" id="MDR6287616.1"/>
    </source>
</evidence>
<feature type="domain" description="ABC transporter" evidence="6">
    <location>
        <begin position="13"/>
        <end position="253"/>
    </location>
</feature>
<keyword evidence="3" id="KW-0677">Repeat</keyword>
<organism evidence="7 8">
    <name type="scientific">Inquilinus ginsengisoli</name>
    <dbReference type="NCBI Taxonomy" id="363840"/>
    <lineage>
        <taxon>Bacteria</taxon>
        <taxon>Pseudomonadati</taxon>
        <taxon>Pseudomonadota</taxon>
        <taxon>Alphaproteobacteria</taxon>
        <taxon>Rhodospirillales</taxon>
        <taxon>Rhodospirillaceae</taxon>
        <taxon>Inquilinus</taxon>
    </lineage>
</organism>
<dbReference type="PANTHER" id="PTHR43790">
    <property type="entry name" value="CARBOHYDRATE TRANSPORT ATP-BINDING PROTEIN MG119-RELATED"/>
    <property type="match status" value="1"/>
</dbReference>
<accession>A0ABU1JG70</accession>
<dbReference type="SMART" id="SM00382">
    <property type="entry name" value="AAA"/>
    <property type="match status" value="1"/>
</dbReference>
<dbReference type="Proteomes" id="UP001262410">
    <property type="component" value="Unassembled WGS sequence"/>
</dbReference>
<dbReference type="Gene3D" id="3.40.50.300">
    <property type="entry name" value="P-loop containing nucleotide triphosphate hydrolases"/>
    <property type="match status" value="2"/>
</dbReference>
<keyword evidence="4" id="KW-0547">Nucleotide-binding</keyword>
<evidence type="ECO:0000259" key="6">
    <source>
        <dbReference type="PROSITE" id="PS50893"/>
    </source>
</evidence>
<keyword evidence="5 7" id="KW-0067">ATP-binding</keyword>
<dbReference type="PANTHER" id="PTHR43790:SF9">
    <property type="entry name" value="GALACTOFURANOSE TRANSPORTER ATP-BINDING PROTEIN YTFR"/>
    <property type="match status" value="1"/>
</dbReference>
<sequence length="520" mass="54450">MITPEAAQAASALRLRGITRRFGALVANDGIDLDLARGEVLALLGENGAGKTTLMNILFGHYVADAGTVEVAGPGGGLVPLRPGSPQAALAAGIGMVHQHFTLADNLSVFDNIVLGSESLWRPAQRRASARAKLAALIESSGLAVPLDAAVASLSVGERQRVEILKALYRDARILILDEPTAVLTPQEAEGLFATLRRLAEQGLAIVFISHKLAEVLAISRRVVVLRAGRVVAEIATAGVDRAALAEAMVGRPVPVTQKRPAAPGSPVLALDGIRLRGPDGRLRLEDVSLQLRGGEVLGIAGVSGNGQAALAGLVSGLAMPESGRIVLFGGAAPVGVSAAMVAAGVGRIPEDRHHDGVVGDMAVWENFALEDYRRPDSQRWGLLRRGALRARARWLIGSYGVKCQGPEARTRLLSGGNIQKLILGRVLDRSPGLVLACQPTRGLDVGAVAEIHARLLAARDRGAGVLLISEDLDEIFALSDRVAVLYRGRLTPPCPAEGLTIRALGLMMAGQEPEFAHAS</sequence>
<dbReference type="EMBL" id="JAVDPW010000001">
    <property type="protein sequence ID" value="MDR6287616.1"/>
    <property type="molecule type" value="Genomic_DNA"/>
</dbReference>
<evidence type="ECO:0000256" key="4">
    <source>
        <dbReference type="ARBA" id="ARBA00022741"/>
    </source>
</evidence>
<keyword evidence="8" id="KW-1185">Reference proteome</keyword>
<dbReference type="PROSITE" id="PS00211">
    <property type="entry name" value="ABC_TRANSPORTER_1"/>
    <property type="match status" value="2"/>
</dbReference>
<evidence type="ECO:0000256" key="1">
    <source>
        <dbReference type="ARBA" id="ARBA00022448"/>
    </source>
</evidence>
<dbReference type="InterPro" id="IPR027417">
    <property type="entry name" value="P-loop_NTPase"/>
</dbReference>
<dbReference type="SUPFAM" id="SSF52540">
    <property type="entry name" value="P-loop containing nucleoside triphosphate hydrolases"/>
    <property type="match status" value="2"/>
</dbReference>
<name>A0ABU1JG70_9PROT</name>
<evidence type="ECO:0000313" key="8">
    <source>
        <dbReference type="Proteomes" id="UP001262410"/>
    </source>
</evidence>
<feature type="domain" description="ABC transporter" evidence="6">
    <location>
        <begin position="269"/>
        <end position="513"/>
    </location>
</feature>
<dbReference type="CDD" id="cd03215">
    <property type="entry name" value="ABC_Carb_Monos_II"/>
    <property type="match status" value="1"/>
</dbReference>
<dbReference type="InterPro" id="IPR050107">
    <property type="entry name" value="ABC_carbohydrate_import_ATPase"/>
</dbReference>
<keyword evidence="2 7" id="KW-0762">Sugar transport</keyword>
<gene>
    <name evidence="7" type="ORF">E9232_000115</name>
</gene>
<dbReference type="RefSeq" id="WP_309791459.1">
    <property type="nucleotide sequence ID" value="NZ_JAVDPW010000001.1"/>
</dbReference>
<dbReference type="InterPro" id="IPR003439">
    <property type="entry name" value="ABC_transporter-like_ATP-bd"/>
</dbReference>
<evidence type="ECO:0000256" key="5">
    <source>
        <dbReference type="ARBA" id="ARBA00022840"/>
    </source>
</evidence>
<evidence type="ECO:0000256" key="3">
    <source>
        <dbReference type="ARBA" id="ARBA00022737"/>
    </source>
</evidence>
<dbReference type="InterPro" id="IPR003593">
    <property type="entry name" value="AAA+_ATPase"/>
</dbReference>
<dbReference type="PROSITE" id="PS50893">
    <property type="entry name" value="ABC_TRANSPORTER_2"/>
    <property type="match status" value="2"/>
</dbReference>
<dbReference type="GO" id="GO:0005524">
    <property type="term" value="F:ATP binding"/>
    <property type="evidence" value="ECO:0007669"/>
    <property type="project" value="UniProtKB-KW"/>
</dbReference>
<proteinExistence type="predicted"/>
<dbReference type="InterPro" id="IPR017871">
    <property type="entry name" value="ABC_transporter-like_CS"/>
</dbReference>